<gene>
    <name evidence="2" type="primary">umuC</name>
    <name evidence="2" type="ORF">CCOS865_01850</name>
</gene>
<dbReference type="Proteomes" id="UP000263595">
    <property type="component" value="Unassembled WGS sequence"/>
</dbReference>
<proteinExistence type="predicted"/>
<dbReference type="EMBL" id="UNOZ01000013">
    <property type="protein sequence ID" value="SYX89596.1"/>
    <property type="molecule type" value="Genomic_DNA"/>
</dbReference>
<keyword evidence="3" id="KW-1185">Reference proteome</keyword>
<evidence type="ECO:0000313" key="2">
    <source>
        <dbReference type="EMBL" id="SYX89596.1"/>
    </source>
</evidence>
<organism evidence="2 3">
    <name type="scientific">Pseudomonas reidholzensis</name>
    <dbReference type="NCBI Taxonomy" id="1785162"/>
    <lineage>
        <taxon>Bacteria</taxon>
        <taxon>Pseudomonadati</taxon>
        <taxon>Pseudomonadota</taxon>
        <taxon>Gammaproteobacteria</taxon>
        <taxon>Pseudomonadales</taxon>
        <taxon>Pseudomonadaceae</taxon>
        <taxon>Pseudomonas</taxon>
    </lineage>
</organism>
<name>A0A383RSX1_9PSED</name>
<evidence type="ECO:0000313" key="3">
    <source>
        <dbReference type="Proteomes" id="UP000263595"/>
    </source>
</evidence>
<dbReference type="GO" id="GO:0006281">
    <property type="term" value="P:DNA repair"/>
    <property type="evidence" value="ECO:0007669"/>
    <property type="project" value="InterPro"/>
</dbReference>
<accession>A0A383RSX1</accession>
<dbReference type="Pfam" id="PF11799">
    <property type="entry name" value="IMS_C"/>
    <property type="match status" value="1"/>
</dbReference>
<dbReference type="GO" id="GO:0003684">
    <property type="term" value="F:damaged DNA binding"/>
    <property type="evidence" value="ECO:0007669"/>
    <property type="project" value="InterPro"/>
</dbReference>
<dbReference type="InterPro" id="IPR017961">
    <property type="entry name" value="DNA_pol_Y-fam_little_finger"/>
</dbReference>
<evidence type="ECO:0000259" key="1">
    <source>
        <dbReference type="Pfam" id="PF11799"/>
    </source>
</evidence>
<feature type="domain" description="DNA polymerase Y-family little finger" evidence="1">
    <location>
        <begin position="3"/>
        <end position="44"/>
    </location>
</feature>
<reference evidence="3" key="1">
    <citation type="submission" date="2018-08" db="EMBL/GenBank/DDBJ databases">
        <authorList>
            <person name="Blom J."/>
        </authorList>
    </citation>
    <scope>NUCLEOTIDE SEQUENCE [LARGE SCALE GENOMIC DNA]</scope>
    <source>
        <strain evidence="3">CCOS 865</strain>
    </source>
</reference>
<dbReference type="AlphaFoldDB" id="A0A383RSX1"/>
<sequence length="61" mass="6490">MRLSELTPIKQAVATYAGRAEEKLRAQGSVCKCLRVSICTGMFNHNGLHHAQGVGGAAVHD</sequence>
<protein>
    <submittedName>
        <fullName evidence="2">UmuC protein</fullName>
    </submittedName>
</protein>